<evidence type="ECO:0000313" key="2">
    <source>
        <dbReference type="Proteomes" id="UP000824881"/>
    </source>
</evidence>
<protein>
    <submittedName>
        <fullName evidence="1">Uncharacterized protein</fullName>
    </submittedName>
</protein>
<organism evidence="1 2">
    <name type="scientific">Pleurotus cornucopiae</name>
    <name type="common">Cornucopia mushroom</name>
    <dbReference type="NCBI Taxonomy" id="5321"/>
    <lineage>
        <taxon>Eukaryota</taxon>
        <taxon>Fungi</taxon>
        <taxon>Dikarya</taxon>
        <taxon>Basidiomycota</taxon>
        <taxon>Agaricomycotina</taxon>
        <taxon>Agaricomycetes</taxon>
        <taxon>Agaricomycetidae</taxon>
        <taxon>Agaricales</taxon>
        <taxon>Pleurotineae</taxon>
        <taxon>Pleurotaceae</taxon>
        <taxon>Pleurotus</taxon>
    </lineage>
</organism>
<proteinExistence type="predicted"/>
<evidence type="ECO:0000313" key="1">
    <source>
        <dbReference type="EMBL" id="KAG9218762.1"/>
    </source>
</evidence>
<comment type="caution">
    <text evidence="1">The sequence shown here is derived from an EMBL/GenBank/DDBJ whole genome shotgun (WGS) entry which is preliminary data.</text>
</comment>
<sequence>MIHSRPPPKVYHLLIKTHKTTIFVTTAPTASVASVKAEVLSALTSDVNKDTETPEASSEDDFDLCKPFKEKGKPTGAYEVVDTSLQIKQAGINNWEHLFIKFHDAESGMCCIHPIVVRGEPLPITYTKPSFDGDEHEEVVEWHEEEDESMMVDIPSSSPVRKGKRKAPSE</sequence>
<name>A0ACB7IKM5_PLECO</name>
<dbReference type="Proteomes" id="UP000824881">
    <property type="component" value="Unassembled WGS sequence"/>
</dbReference>
<gene>
    <name evidence="1" type="ORF">CCMSSC00406_0001124</name>
</gene>
<reference evidence="1 2" key="1">
    <citation type="journal article" date="2021" name="Appl. Environ. Microbiol.">
        <title>Genetic linkage and physical mapping for an oyster mushroom Pleurotus cornucopiae and QTL analysis for the trait cap color.</title>
        <authorList>
            <person name="Zhang Y."/>
            <person name="Gao W."/>
            <person name="Sonnenberg A."/>
            <person name="Chen Q."/>
            <person name="Zhang J."/>
            <person name="Huang C."/>
        </authorList>
    </citation>
    <scope>NUCLEOTIDE SEQUENCE [LARGE SCALE GENOMIC DNA]</scope>
    <source>
        <strain evidence="1">CCMSSC00406</strain>
    </source>
</reference>
<keyword evidence="2" id="KW-1185">Reference proteome</keyword>
<accession>A0ACB7IKM5</accession>
<dbReference type="EMBL" id="WQMT02000009">
    <property type="protein sequence ID" value="KAG9218762.1"/>
    <property type="molecule type" value="Genomic_DNA"/>
</dbReference>